<comment type="caution">
    <text evidence="8">The sequence shown here is derived from an EMBL/GenBank/DDBJ whole genome shotgun (WGS) entry which is preliminary data.</text>
</comment>
<accession>A0A816BL45</accession>
<dbReference type="Proteomes" id="UP000663855">
    <property type="component" value="Unassembled WGS sequence"/>
</dbReference>
<dbReference type="InterPro" id="IPR043472">
    <property type="entry name" value="Macro_dom-like"/>
</dbReference>
<evidence type="ECO:0000256" key="3">
    <source>
        <dbReference type="ARBA" id="ARBA00022833"/>
    </source>
</evidence>
<feature type="domain" description="RING-type" evidence="6">
    <location>
        <begin position="68"/>
        <end position="111"/>
    </location>
</feature>
<feature type="domain" description="RanBP2-type" evidence="7">
    <location>
        <begin position="223"/>
        <end position="252"/>
    </location>
</feature>
<dbReference type="PROSITE" id="PS01358">
    <property type="entry name" value="ZF_RANBP2_1"/>
    <property type="match status" value="1"/>
</dbReference>
<dbReference type="EMBL" id="CAJNOV010017644">
    <property type="protein sequence ID" value="CAF1610562.1"/>
    <property type="molecule type" value="Genomic_DNA"/>
</dbReference>
<evidence type="ECO:0000256" key="5">
    <source>
        <dbReference type="SAM" id="MobiDB-lite"/>
    </source>
</evidence>
<dbReference type="PROSITE" id="PS50199">
    <property type="entry name" value="ZF_RANBP2_2"/>
    <property type="match status" value="1"/>
</dbReference>
<evidence type="ECO:0000259" key="7">
    <source>
        <dbReference type="PROSITE" id="PS50199"/>
    </source>
</evidence>
<name>A0A816BL45_9BILA</name>
<dbReference type="SMART" id="SM00249">
    <property type="entry name" value="PHD"/>
    <property type="match status" value="3"/>
</dbReference>
<feature type="region of interest" description="Disordered" evidence="5">
    <location>
        <begin position="303"/>
        <end position="340"/>
    </location>
</feature>
<dbReference type="InterPro" id="IPR013083">
    <property type="entry name" value="Znf_RING/FYVE/PHD"/>
</dbReference>
<feature type="domain" description="RING-type" evidence="6">
    <location>
        <begin position="131"/>
        <end position="173"/>
    </location>
</feature>
<dbReference type="InterPro" id="IPR012664">
    <property type="entry name" value="CHP02452"/>
</dbReference>
<dbReference type="SUPFAM" id="SSF57850">
    <property type="entry name" value="RING/U-box"/>
    <property type="match status" value="3"/>
</dbReference>
<dbReference type="InterPro" id="IPR001841">
    <property type="entry name" value="Znf_RING"/>
</dbReference>
<sequence length="2203" mass="252571">MANECSICEKELNEADDLVTTDCDHTFHRQCAQERLDTKNRTDCRACGQDSALGDALARLKIVSEGECSICERLWTLEDDLVTTDCNHTFHYACAQERLNKTNKVDCRSCHQESALGNALALKNLTKKGECSICELEWNWKDDVVTTICKHTFHRHCAQKRLDEKNKADCRSCGKESALHDALSRNTTTATMKQSIETKSDDIVRTETHVASVAKTEYTMEKKENLWQCDECSGTNDESAKRCAFCRVPRFAASSVSTAQTQRQEDRTTDKYNQIEYLNRTPKNNDHTSLYPEVQEFMDVDEPMVNKSPRGSHTNYSLRSSTPSTTSKQDFQSIESDSQEYSSEHEAIVYISDLPPSIQDDLQLHRLIENRLEKTFQIIPAIIQCYTKIGAGFMCVPNTQIKNRLVEDIKKMILDLPGGTHLISFSDTIELVSYVVIDKTHEKNDINLPNPSEILNRWVHLYNGEKPLSCDQISVQFPNIYRIVSASFVNLLAVMSNPDFLINKLFTHVYIGADCSYLEDLPKSTTKEQLETAICNSIGMKTVSSLSLHIELNKETNSACIIATDKARLWTTKSFIYINDRPISKRVNLTCRLLVYPILEIHNNDEIVNQTIFDGHASVIERSGENLILEISDKKIYDDCLSVGVLTLKSKPRLKMEIYMAGINPEDREIDTETWYHVEMIRYKSDIMQFTADLDHPIFRYKWNADAWLQEFQNAQSKNRSTKANSKVQSSQSNDQIRHLLQMTVMLNTIGVIRKKTYLINNQQIKLNLDSKLKTIVYNHDSLLEVGQSIKLSATPYTETKVKVINADCVIIYEECSKRYKKPLLLNMASATSPGGGYRKGDGAQEENLFRRSDYFRSLDIDLDSIQDEIPERFYCSNDGQMRSLVDLTTMYPIDEYGAIYTSGLTFFRNSEDRGYEYMQKPLEGVHALAVAAYRNPKLDGNLLSPKYAVGMRKKLENLLSIAHYHQHDCLILSALGCGAFRNPPDHIAKLFRSVIEQYAGFFQTIIFAIIDDHNSGQRHNPEGNFKSFKDELDGQIFKPILPLNHPDTIVGPYRFLSDGSTVKDVTILDLDPCQYGAKCNALYDPKHTENYSHPPLCKERSLKGTCTKHNDSIHMSSFIHRHPCKFGAQCKDIDNSKHNQEYEHPSFCPNGGDCEDTSDDHEKAYRHLPACDFFQKCLQYQQHITSHCEKFRHYMPRCDHGSYCVNFHERQHIENYKHPFPNPCPFTPYHCSFHEQFILEKNPRSLSDEINQHCLNFAHVCGFGRSCTDKDVLHWEKYIHVPRCICSYGDRCKKLLEEDHLNSFTHPNIRDIRFLCKHAEKCHDRRNPKHVAKFRHIITLEDSGIVQYYNLNKNIDFVQNQKDNVERVRRYVEKEKWERLPSGSVPQEIINWIRTVQPVHRCRPEIFESILLHGHVMSRDYMDQLKNYKFVATSVFQHSQIQQIKYLKGKICAKDAKEYIQALVAEEFEKAQPAGESIPGIMKMDTTSGETYNSTSRKKLITSKEVILSNILSKSEMQIIKTKAIEIAQASIKLHSNPAGIGHPPDKELGTNRNVFTILGPHLGHYYGDVFIVFKREILHHPDANFSIQAATSYASGNCFKWRPWLGTDPGSQDARVKLFHSTKLHASIPGYEYATALELIATASQTLKKKSMDIDLATILKRWLTVDSHMNIEAHLPQLIPLDYIDHIYISQNIFESLNPNTRKFIDVTFKNRITKTSHVIELDHDGGTFGSKPNSKIRREYQDFILKDIMDKYGQLDINSISRPIQGTIITIPATDFNDPFVLPLTISQAYQQYKIEHSRISTDDTVYIYWQTMNGDMMLTLANEQIDTGEQQPNLRCLICYIAEKPATKDVHYHENVSYLHSGGPFQHEIVIKERRYAAKSASFFIGCNTDDFMTFCLEIQRSTGRVILSHAGPNSIYNHEQVAAKFSKTNLNMNQLNFIHVSSGAHTVPIRNLIVTFEEHPDLHPTFDKQFNKVLTSSTTRVSPDIQNNTNSDLPSVDTADSKEAKSSGIVGQIIGKAVQAKDKVKEFFVGNHEPSLTACPDGVNCLMQYSDRSPMHNSTYSHPCRFSELCRDHEPHLTHEPHKVPRCDSDRNCKDLCNPIHRAEYRHTGRPDFLIPCRNQEKCRNRTDEHRIKYSHGEHIVKPINSTQERVSSLAQSNRSSQQQTSFDRRERIVCRYGTRCHDSTDRHRKKYSHPSV</sequence>
<organism evidence="8 9">
    <name type="scientific">Rotaria magnacalcarata</name>
    <dbReference type="NCBI Taxonomy" id="392030"/>
    <lineage>
        <taxon>Eukaryota</taxon>
        <taxon>Metazoa</taxon>
        <taxon>Spiralia</taxon>
        <taxon>Gnathifera</taxon>
        <taxon>Rotifera</taxon>
        <taxon>Eurotatoria</taxon>
        <taxon>Bdelloidea</taxon>
        <taxon>Philodinida</taxon>
        <taxon>Philodinidae</taxon>
        <taxon>Rotaria</taxon>
    </lineage>
</organism>
<keyword evidence="2 4" id="KW-0863">Zinc-finger</keyword>
<reference evidence="8" key="1">
    <citation type="submission" date="2021-02" db="EMBL/GenBank/DDBJ databases">
        <authorList>
            <person name="Nowell W R."/>
        </authorList>
    </citation>
    <scope>NUCLEOTIDE SEQUENCE</scope>
</reference>
<feature type="region of interest" description="Disordered" evidence="5">
    <location>
        <begin position="1983"/>
        <end position="2005"/>
    </location>
</feature>
<dbReference type="Gene3D" id="3.40.220.10">
    <property type="entry name" value="Leucine Aminopeptidase, subunit E, domain 1"/>
    <property type="match status" value="1"/>
</dbReference>
<proteinExistence type="predicted"/>
<keyword evidence="1" id="KW-0479">Metal-binding</keyword>
<feature type="domain" description="RING-type" evidence="6">
    <location>
        <begin position="5"/>
        <end position="47"/>
    </location>
</feature>
<feature type="compositionally biased region" description="Polar residues" evidence="5">
    <location>
        <begin position="2154"/>
        <end position="2172"/>
    </location>
</feature>
<evidence type="ECO:0000313" key="9">
    <source>
        <dbReference type="Proteomes" id="UP000663855"/>
    </source>
</evidence>
<keyword evidence="3" id="KW-0862">Zinc</keyword>
<evidence type="ECO:0000256" key="4">
    <source>
        <dbReference type="PROSITE-ProRule" id="PRU00322"/>
    </source>
</evidence>
<feature type="compositionally biased region" description="Polar residues" evidence="5">
    <location>
        <begin position="309"/>
        <end position="340"/>
    </location>
</feature>
<dbReference type="PROSITE" id="PS50089">
    <property type="entry name" value="ZF_RING_2"/>
    <property type="match status" value="3"/>
</dbReference>
<feature type="region of interest" description="Disordered" evidence="5">
    <location>
        <begin position="2154"/>
        <end position="2175"/>
    </location>
</feature>
<dbReference type="NCBIfam" id="TIGR02452">
    <property type="entry name" value="TIGR02452 family protein"/>
    <property type="match status" value="1"/>
</dbReference>
<dbReference type="Pfam" id="PF13639">
    <property type="entry name" value="zf-RING_2"/>
    <property type="match status" value="1"/>
</dbReference>
<dbReference type="InterPro" id="IPR019261">
    <property type="entry name" value="PARG_cat_microbial"/>
</dbReference>
<dbReference type="SMART" id="SM00184">
    <property type="entry name" value="RING"/>
    <property type="match status" value="3"/>
</dbReference>
<dbReference type="Gene3D" id="3.30.40.10">
    <property type="entry name" value="Zinc/RING finger domain, C3HC4 (zinc finger)"/>
    <property type="match status" value="3"/>
</dbReference>
<dbReference type="PANTHER" id="PTHR35596:SF1">
    <property type="entry name" value="MICROBIAL-TYPE PARG CATALYTIC DOMAIN-CONTAINING PROTEIN"/>
    <property type="match status" value="1"/>
</dbReference>
<dbReference type="PANTHER" id="PTHR35596">
    <property type="entry name" value="DUF2263 DOMAIN-CONTAINING PROTEIN"/>
    <property type="match status" value="1"/>
</dbReference>
<gene>
    <name evidence="8" type="ORF">CJN711_LOCUS36455</name>
</gene>
<feature type="compositionally biased region" description="Polar residues" evidence="5">
    <location>
        <begin position="1983"/>
        <end position="1999"/>
    </location>
</feature>
<dbReference type="GO" id="GO:0008270">
    <property type="term" value="F:zinc ion binding"/>
    <property type="evidence" value="ECO:0007669"/>
    <property type="project" value="UniProtKB-KW"/>
</dbReference>
<dbReference type="InterPro" id="IPR001876">
    <property type="entry name" value="Znf_RanBP2"/>
</dbReference>
<evidence type="ECO:0000313" key="8">
    <source>
        <dbReference type="EMBL" id="CAF1610562.1"/>
    </source>
</evidence>
<evidence type="ECO:0000259" key="6">
    <source>
        <dbReference type="PROSITE" id="PS50089"/>
    </source>
</evidence>
<dbReference type="Pfam" id="PF10021">
    <property type="entry name" value="PARG_cat_microb"/>
    <property type="match status" value="1"/>
</dbReference>
<evidence type="ECO:0000256" key="1">
    <source>
        <dbReference type="ARBA" id="ARBA00022723"/>
    </source>
</evidence>
<dbReference type="InterPro" id="IPR001965">
    <property type="entry name" value="Znf_PHD"/>
</dbReference>
<evidence type="ECO:0000256" key="2">
    <source>
        <dbReference type="ARBA" id="ARBA00022771"/>
    </source>
</evidence>
<protein>
    <submittedName>
        <fullName evidence="8">Uncharacterized protein</fullName>
    </submittedName>
</protein>